<protein>
    <submittedName>
        <fullName evidence="2">Thioredoxin</fullName>
    </submittedName>
</protein>
<proteinExistence type="predicted"/>
<dbReference type="Pfam" id="PF00085">
    <property type="entry name" value="Thioredoxin"/>
    <property type="match status" value="1"/>
</dbReference>
<dbReference type="InterPro" id="IPR036249">
    <property type="entry name" value="Thioredoxin-like_sf"/>
</dbReference>
<sequence>MVGWWVLLGTLAGGLLLGLLARARNGRIRATQQARTAPTLPAPVRELLDPAAELTLVQLSSTFCAPCRQARAVYEQFAATASGVRHVELDVTERPELASQLGVHRTPTTIGFDQAGAEILRISGVPKLSDLRAARGGTSPVE</sequence>
<dbReference type="RefSeq" id="WP_132877104.1">
    <property type="nucleotide sequence ID" value="NZ_SLXQ01000003.1"/>
</dbReference>
<dbReference type="InterPro" id="IPR013766">
    <property type="entry name" value="Thioredoxin_domain"/>
</dbReference>
<evidence type="ECO:0000313" key="2">
    <source>
        <dbReference type="EMBL" id="TCP54361.1"/>
    </source>
</evidence>
<feature type="domain" description="Thioredoxin" evidence="1">
    <location>
        <begin position="51"/>
        <end position="132"/>
    </location>
</feature>
<evidence type="ECO:0000313" key="3">
    <source>
        <dbReference type="Proteomes" id="UP000294911"/>
    </source>
</evidence>
<comment type="caution">
    <text evidence="2">The sequence shown here is derived from an EMBL/GenBank/DDBJ whole genome shotgun (WGS) entry which is preliminary data.</text>
</comment>
<dbReference type="SUPFAM" id="SSF52833">
    <property type="entry name" value="Thioredoxin-like"/>
    <property type="match status" value="1"/>
</dbReference>
<organism evidence="2 3">
    <name type="scientific">Tamaricihabitans halophyticus</name>
    <dbReference type="NCBI Taxonomy" id="1262583"/>
    <lineage>
        <taxon>Bacteria</taxon>
        <taxon>Bacillati</taxon>
        <taxon>Actinomycetota</taxon>
        <taxon>Actinomycetes</taxon>
        <taxon>Pseudonocardiales</taxon>
        <taxon>Pseudonocardiaceae</taxon>
        <taxon>Tamaricihabitans</taxon>
    </lineage>
</organism>
<keyword evidence="3" id="KW-1185">Reference proteome</keyword>
<dbReference type="OrthoDB" id="1495530at2"/>
<dbReference type="AlphaFoldDB" id="A0A4R2R490"/>
<reference evidence="2 3" key="1">
    <citation type="submission" date="2019-03" db="EMBL/GenBank/DDBJ databases">
        <title>Genomic Encyclopedia of Type Strains, Phase IV (KMG-IV): sequencing the most valuable type-strain genomes for metagenomic binning, comparative biology and taxonomic classification.</title>
        <authorList>
            <person name="Goeker M."/>
        </authorList>
    </citation>
    <scope>NUCLEOTIDE SEQUENCE [LARGE SCALE GENOMIC DNA]</scope>
    <source>
        <strain evidence="2 3">DSM 45765</strain>
    </source>
</reference>
<dbReference type="EMBL" id="SLXQ01000003">
    <property type="protein sequence ID" value="TCP54361.1"/>
    <property type="molecule type" value="Genomic_DNA"/>
</dbReference>
<dbReference type="Proteomes" id="UP000294911">
    <property type="component" value="Unassembled WGS sequence"/>
</dbReference>
<dbReference type="Gene3D" id="3.40.30.10">
    <property type="entry name" value="Glutaredoxin"/>
    <property type="match status" value="1"/>
</dbReference>
<evidence type="ECO:0000259" key="1">
    <source>
        <dbReference type="Pfam" id="PF00085"/>
    </source>
</evidence>
<accession>A0A4R2R490</accession>
<dbReference type="CDD" id="cd02947">
    <property type="entry name" value="TRX_family"/>
    <property type="match status" value="1"/>
</dbReference>
<name>A0A4R2R490_9PSEU</name>
<gene>
    <name evidence="2" type="ORF">EV191_103406</name>
</gene>